<keyword evidence="1" id="KW-1185">Reference proteome</keyword>
<evidence type="ECO:0000313" key="1">
    <source>
        <dbReference type="Proteomes" id="UP000095281"/>
    </source>
</evidence>
<protein>
    <submittedName>
        <fullName evidence="2">Neur_chan_LBD domain-containing protein</fullName>
    </submittedName>
</protein>
<evidence type="ECO:0000313" key="2">
    <source>
        <dbReference type="WBParaSite" id="MhA1_Contig123.frz3.gene32"/>
    </source>
</evidence>
<organism evidence="1 2">
    <name type="scientific">Meloidogyne hapla</name>
    <name type="common">Root-knot nematode worm</name>
    <dbReference type="NCBI Taxonomy" id="6305"/>
    <lineage>
        <taxon>Eukaryota</taxon>
        <taxon>Metazoa</taxon>
        <taxon>Ecdysozoa</taxon>
        <taxon>Nematoda</taxon>
        <taxon>Chromadorea</taxon>
        <taxon>Rhabditida</taxon>
        <taxon>Tylenchina</taxon>
        <taxon>Tylenchomorpha</taxon>
        <taxon>Tylenchoidea</taxon>
        <taxon>Meloidogynidae</taxon>
        <taxon>Meloidogyninae</taxon>
        <taxon>Meloidogyne</taxon>
    </lineage>
</organism>
<dbReference type="WBParaSite" id="MhA1_Contig123.frz3.gene32">
    <property type="protein sequence ID" value="MhA1_Contig123.frz3.gene32"/>
    <property type="gene ID" value="MhA1_Contig123.frz3.gene32"/>
</dbReference>
<accession>A0A1I8B1U0</accession>
<reference evidence="2" key="1">
    <citation type="submission" date="2016-11" db="UniProtKB">
        <authorList>
            <consortium name="WormBaseParasite"/>
        </authorList>
    </citation>
    <scope>IDENTIFICATION</scope>
</reference>
<proteinExistence type="predicted"/>
<dbReference type="AlphaFoldDB" id="A0A1I8B1U0"/>
<sequence>MDGLLWRPAGWMVDDDVDGWMMRPALGLMLMVDGLALA</sequence>
<dbReference type="Proteomes" id="UP000095281">
    <property type="component" value="Unplaced"/>
</dbReference>
<name>A0A1I8B1U0_MELHA</name>